<feature type="transmembrane region" description="Helical" evidence="6">
    <location>
        <begin position="134"/>
        <end position="151"/>
    </location>
</feature>
<feature type="transmembrane region" description="Helical" evidence="6">
    <location>
        <begin position="327"/>
        <end position="345"/>
    </location>
</feature>
<name>A0A5C8ZJN7_9ACTN</name>
<sequence>MTSPWTRGALRLGQNDPMALGTPPDASAPPVATVEVPSRRHRHRVLLLAAGTAAITGGLAVIGSVALGIPMRDPDGFLGPGWVRMPAIVAICLLIDVLPRAAWRLRGHPDLRSPRGFVESVRDVAVARWPWRRLVPVLVAVASFYITYVGYRNLKNFLPFIHEGSQDLALVASDRLLAFGNNPAEVLHAVLGTGFSAHVLSFVYMGYLIFVPVSVAVALIFWKHLSHGLWYVTALCLNWALGAASYYLIPASGPFYALPWDFSDLSRTDVTGLQAALVRNRSIVMADPDVSGTVSGIAAFASLHVSVVFTAALIVQLIRMPKLVRRAMWTFFVLTVLATIYFGWHYIVDDLAGMAIGGIAVWAGAWATGNLRDPSKRPEDEDDVAGSADAVEARRRAAPVA</sequence>
<evidence type="ECO:0000313" key="8">
    <source>
        <dbReference type="EMBL" id="TXR57341.1"/>
    </source>
</evidence>
<evidence type="ECO:0000256" key="2">
    <source>
        <dbReference type="ARBA" id="ARBA00022692"/>
    </source>
</evidence>
<dbReference type="AlphaFoldDB" id="A0A5C8ZJN7"/>
<dbReference type="CDD" id="cd03386">
    <property type="entry name" value="PAP2_Aur1_like"/>
    <property type="match status" value="1"/>
</dbReference>
<evidence type="ECO:0000256" key="4">
    <source>
        <dbReference type="ARBA" id="ARBA00023136"/>
    </source>
</evidence>
<dbReference type="PANTHER" id="PTHR31310:SF7">
    <property type="entry name" value="PA-PHOSPHATASE RELATED-FAMILY PROTEIN DDB_G0268928"/>
    <property type="match status" value="1"/>
</dbReference>
<feature type="region of interest" description="Disordered" evidence="5">
    <location>
        <begin position="12"/>
        <end position="31"/>
    </location>
</feature>
<dbReference type="GO" id="GO:0016020">
    <property type="term" value="C:membrane"/>
    <property type="evidence" value="ECO:0007669"/>
    <property type="project" value="UniProtKB-SubCell"/>
</dbReference>
<keyword evidence="3 6" id="KW-1133">Transmembrane helix</keyword>
<gene>
    <name evidence="8" type="ORF">FMM08_03490</name>
</gene>
<keyword evidence="9" id="KW-1185">Reference proteome</keyword>
<dbReference type="PANTHER" id="PTHR31310">
    <property type="match status" value="1"/>
</dbReference>
<feature type="transmembrane region" description="Helical" evidence="6">
    <location>
        <begin position="202"/>
        <end position="222"/>
    </location>
</feature>
<evidence type="ECO:0000256" key="6">
    <source>
        <dbReference type="SAM" id="Phobius"/>
    </source>
</evidence>
<keyword evidence="2 6" id="KW-0812">Transmembrane</keyword>
<feature type="domain" description="Inositolphosphotransferase Aur1/Ipt1" evidence="7">
    <location>
        <begin position="170"/>
        <end position="362"/>
    </location>
</feature>
<accession>A0A5C8ZJN7</accession>
<protein>
    <submittedName>
        <fullName evidence="8">Inositol phosphorylceramide synthase</fullName>
    </submittedName>
</protein>
<feature type="transmembrane region" description="Helical" evidence="6">
    <location>
        <begin position="45"/>
        <end position="69"/>
    </location>
</feature>
<feature type="transmembrane region" description="Helical" evidence="6">
    <location>
        <begin position="351"/>
        <end position="369"/>
    </location>
</feature>
<evidence type="ECO:0000313" key="9">
    <source>
        <dbReference type="Proteomes" id="UP000321234"/>
    </source>
</evidence>
<comment type="caution">
    <text evidence="8">The sequence shown here is derived from an EMBL/GenBank/DDBJ whole genome shotgun (WGS) entry which is preliminary data.</text>
</comment>
<dbReference type="OrthoDB" id="5171662at2"/>
<dbReference type="Proteomes" id="UP000321234">
    <property type="component" value="Unassembled WGS sequence"/>
</dbReference>
<feature type="transmembrane region" description="Helical" evidence="6">
    <location>
        <begin position="229"/>
        <end position="249"/>
    </location>
</feature>
<dbReference type="Pfam" id="PF14378">
    <property type="entry name" value="PAP2_3"/>
    <property type="match status" value="1"/>
</dbReference>
<feature type="transmembrane region" description="Helical" evidence="6">
    <location>
        <begin position="81"/>
        <end position="103"/>
    </location>
</feature>
<keyword evidence="4 6" id="KW-0472">Membrane</keyword>
<proteinExistence type="predicted"/>
<evidence type="ECO:0000259" key="7">
    <source>
        <dbReference type="Pfam" id="PF14378"/>
    </source>
</evidence>
<evidence type="ECO:0000256" key="3">
    <source>
        <dbReference type="ARBA" id="ARBA00022989"/>
    </source>
</evidence>
<organism evidence="8 9">
    <name type="scientific">Quadrisphaera setariae</name>
    <dbReference type="NCBI Taxonomy" id="2593304"/>
    <lineage>
        <taxon>Bacteria</taxon>
        <taxon>Bacillati</taxon>
        <taxon>Actinomycetota</taxon>
        <taxon>Actinomycetes</taxon>
        <taxon>Kineosporiales</taxon>
        <taxon>Kineosporiaceae</taxon>
        <taxon>Quadrisphaera</taxon>
    </lineage>
</organism>
<feature type="region of interest" description="Disordered" evidence="5">
    <location>
        <begin position="373"/>
        <end position="401"/>
    </location>
</feature>
<reference evidence="8 9" key="1">
    <citation type="submission" date="2019-07" db="EMBL/GenBank/DDBJ databases">
        <title>Quadrisphaera sp. strain DD2A genome sequencing and assembly.</title>
        <authorList>
            <person name="Kim I."/>
        </authorList>
    </citation>
    <scope>NUCLEOTIDE SEQUENCE [LARGE SCALE GENOMIC DNA]</scope>
    <source>
        <strain evidence="8 9">DD2A</strain>
    </source>
</reference>
<evidence type="ECO:0000256" key="1">
    <source>
        <dbReference type="ARBA" id="ARBA00004141"/>
    </source>
</evidence>
<evidence type="ECO:0000256" key="5">
    <source>
        <dbReference type="SAM" id="MobiDB-lite"/>
    </source>
</evidence>
<dbReference type="InterPro" id="IPR052185">
    <property type="entry name" value="IPC_Synthase-Related"/>
</dbReference>
<feature type="transmembrane region" description="Helical" evidence="6">
    <location>
        <begin position="294"/>
        <end position="315"/>
    </location>
</feature>
<dbReference type="Gene3D" id="1.20.144.10">
    <property type="entry name" value="Phosphatidic acid phosphatase type 2/haloperoxidase"/>
    <property type="match status" value="1"/>
</dbReference>
<dbReference type="InterPro" id="IPR026841">
    <property type="entry name" value="Aur1/Ipt1"/>
</dbReference>
<dbReference type="EMBL" id="VKAC01000002">
    <property type="protein sequence ID" value="TXR57341.1"/>
    <property type="molecule type" value="Genomic_DNA"/>
</dbReference>
<comment type="subcellular location">
    <subcellularLocation>
        <location evidence="1">Membrane</location>
        <topology evidence="1">Multi-pass membrane protein</topology>
    </subcellularLocation>
</comment>